<evidence type="ECO:0008006" key="4">
    <source>
        <dbReference type="Google" id="ProtNLM"/>
    </source>
</evidence>
<evidence type="ECO:0000313" key="2">
    <source>
        <dbReference type="EMBL" id="WNQ11128.1"/>
    </source>
</evidence>
<feature type="transmembrane region" description="Helical" evidence="1">
    <location>
        <begin position="121"/>
        <end position="142"/>
    </location>
</feature>
<feature type="transmembrane region" description="Helical" evidence="1">
    <location>
        <begin position="96"/>
        <end position="114"/>
    </location>
</feature>
<organism evidence="2 3">
    <name type="scientific">Paenibacillus aurantius</name>
    <dbReference type="NCBI Taxonomy" id="2918900"/>
    <lineage>
        <taxon>Bacteria</taxon>
        <taxon>Bacillati</taxon>
        <taxon>Bacillota</taxon>
        <taxon>Bacilli</taxon>
        <taxon>Bacillales</taxon>
        <taxon>Paenibacillaceae</taxon>
        <taxon>Paenibacillus</taxon>
    </lineage>
</organism>
<dbReference type="KEGG" id="paun:MJA45_26605"/>
<keyword evidence="1" id="KW-1133">Transmembrane helix</keyword>
<accession>A0AA96RFD7</accession>
<dbReference type="AlphaFoldDB" id="A0AA96RFD7"/>
<feature type="transmembrane region" description="Helical" evidence="1">
    <location>
        <begin position="42"/>
        <end position="63"/>
    </location>
</feature>
<evidence type="ECO:0000313" key="3">
    <source>
        <dbReference type="Proteomes" id="UP001305702"/>
    </source>
</evidence>
<reference evidence="2 3" key="1">
    <citation type="submission" date="2022-02" db="EMBL/GenBank/DDBJ databases">
        <title>Paenibacillus sp. MBLB1776 Whole Genome Shotgun Sequencing.</title>
        <authorList>
            <person name="Hwang C.Y."/>
            <person name="Cho E.-S."/>
            <person name="Seo M.-J."/>
        </authorList>
    </citation>
    <scope>NUCLEOTIDE SEQUENCE [LARGE SCALE GENOMIC DNA]</scope>
    <source>
        <strain evidence="2 3">MBLB1776</strain>
    </source>
</reference>
<keyword evidence="1" id="KW-0472">Membrane</keyword>
<keyword evidence="1" id="KW-0812">Transmembrane</keyword>
<dbReference type="EMBL" id="CP130318">
    <property type="protein sequence ID" value="WNQ11128.1"/>
    <property type="molecule type" value="Genomic_DNA"/>
</dbReference>
<dbReference type="Proteomes" id="UP001305702">
    <property type="component" value="Chromosome"/>
</dbReference>
<dbReference type="RefSeq" id="WP_315604904.1">
    <property type="nucleotide sequence ID" value="NZ_CP130318.1"/>
</dbReference>
<name>A0AA96RFD7_9BACL</name>
<keyword evidence="3" id="KW-1185">Reference proteome</keyword>
<feature type="transmembrane region" description="Helical" evidence="1">
    <location>
        <begin position="148"/>
        <end position="167"/>
    </location>
</feature>
<feature type="transmembrane region" description="Helical" evidence="1">
    <location>
        <begin position="70"/>
        <end position="90"/>
    </location>
</feature>
<sequence>MTLNKNSGFGILFLLLGAVLLSTKFGFLEGFSLLDSGTIISLFWASIFILPLGIGFHLLYFLTGRKYPGLFIPGGILLVVAAVCQLSTLFDAWGTLWPGFPMAVAFGLLEFYLFGGRNKYILIPVFILGSISVIFFSIFSVGTLFQLHIGRVNAAILFLFIGAILLLDRKPRRA</sequence>
<gene>
    <name evidence="2" type="ORF">MJA45_26605</name>
</gene>
<protein>
    <recommendedName>
        <fullName evidence="4">DUF5668 domain-containing protein</fullName>
    </recommendedName>
</protein>
<evidence type="ECO:0000256" key="1">
    <source>
        <dbReference type="SAM" id="Phobius"/>
    </source>
</evidence>
<proteinExistence type="predicted"/>